<name>A0A8E2AKI5_9APHY</name>
<evidence type="ECO:0000259" key="5">
    <source>
        <dbReference type="Pfam" id="PF01494"/>
    </source>
</evidence>
<evidence type="ECO:0000256" key="1">
    <source>
        <dbReference type="ARBA" id="ARBA00007801"/>
    </source>
</evidence>
<accession>A0A8E2AKI5</accession>
<dbReference type="Gene3D" id="3.40.30.20">
    <property type="match status" value="1"/>
</dbReference>
<evidence type="ECO:0000256" key="2">
    <source>
        <dbReference type="ARBA" id="ARBA00022630"/>
    </source>
</evidence>
<dbReference type="InterPro" id="IPR012941">
    <property type="entry name" value="Phe_hydrox_C_dim_dom"/>
</dbReference>
<keyword evidence="4" id="KW-0560">Oxidoreductase</keyword>
<evidence type="ECO:0000313" key="8">
    <source>
        <dbReference type="Proteomes" id="UP000250043"/>
    </source>
</evidence>
<dbReference type="Proteomes" id="UP000250043">
    <property type="component" value="Unassembled WGS sequence"/>
</dbReference>
<evidence type="ECO:0000259" key="6">
    <source>
        <dbReference type="Pfam" id="PF07976"/>
    </source>
</evidence>
<dbReference type="GO" id="GO:0016709">
    <property type="term" value="F:oxidoreductase activity, acting on paired donors, with incorporation or reduction of molecular oxygen, NAD(P)H as one donor, and incorporation of one atom of oxygen"/>
    <property type="evidence" value="ECO:0007669"/>
    <property type="project" value="UniProtKB-ARBA"/>
</dbReference>
<dbReference type="Gene3D" id="3.50.50.60">
    <property type="entry name" value="FAD/NAD(P)-binding domain"/>
    <property type="match status" value="1"/>
</dbReference>
<evidence type="ECO:0008006" key="9">
    <source>
        <dbReference type="Google" id="ProtNLM"/>
    </source>
</evidence>
<gene>
    <name evidence="7" type="ORF">OBBRIDRAFT_784167</name>
</gene>
<dbReference type="Gene3D" id="3.30.9.10">
    <property type="entry name" value="D-Amino Acid Oxidase, subunit A, domain 2"/>
    <property type="match status" value="1"/>
</dbReference>
<dbReference type="InterPro" id="IPR050641">
    <property type="entry name" value="RIFMO-like"/>
</dbReference>
<dbReference type="EMBL" id="KV722557">
    <property type="protein sequence ID" value="OCH85883.1"/>
    <property type="molecule type" value="Genomic_DNA"/>
</dbReference>
<feature type="domain" description="FAD-binding" evidence="5">
    <location>
        <begin position="10"/>
        <end position="380"/>
    </location>
</feature>
<dbReference type="InterPro" id="IPR002938">
    <property type="entry name" value="FAD-bd"/>
</dbReference>
<evidence type="ECO:0000313" key="7">
    <source>
        <dbReference type="EMBL" id="OCH85883.1"/>
    </source>
</evidence>
<keyword evidence="2" id="KW-0285">Flavoprotein</keyword>
<dbReference type="AlphaFoldDB" id="A0A8E2AKI5"/>
<keyword evidence="3" id="KW-0274">FAD</keyword>
<evidence type="ECO:0000256" key="3">
    <source>
        <dbReference type="ARBA" id="ARBA00022827"/>
    </source>
</evidence>
<protein>
    <recommendedName>
        <fullName evidence="9">Phenol 2-monooxygenase</fullName>
    </recommendedName>
</protein>
<dbReference type="InterPro" id="IPR038220">
    <property type="entry name" value="PHOX_C_sf"/>
</dbReference>
<dbReference type="SUPFAM" id="SSF54373">
    <property type="entry name" value="FAD-linked reductases, C-terminal domain"/>
    <property type="match status" value="1"/>
</dbReference>
<dbReference type="SUPFAM" id="SSF51905">
    <property type="entry name" value="FAD/NAD(P)-binding domain"/>
    <property type="match status" value="1"/>
</dbReference>
<dbReference type="InterPro" id="IPR036188">
    <property type="entry name" value="FAD/NAD-bd_sf"/>
</dbReference>
<dbReference type="Pfam" id="PF07976">
    <property type="entry name" value="Phe_hydrox_dim"/>
    <property type="match status" value="1"/>
</dbReference>
<dbReference type="PANTHER" id="PTHR43004:SF20">
    <property type="entry name" value="2-MONOOXYGENASE, PUTATIVE (AFU_ORTHOLOGUE AFUA_1G13660)-RELATED"/>
    <property type="match status" value="1"/>
</dbReference>
<dbReference type="Pfam" id="PF01494">
    <property type="entry name" value="FAD_binding_3"/>
    <property type="match status" value="1"/>
</dbReference>
<keyword evidence="8" id="KW-1185">Reference proteome</keyword>
<evidence type="ECO:0000256" key="4">
    <source>
        <dbReference type="ARBA" id="ARBA00023002"/>
    </source>
</evidence>
<dbReference type="CDD" id="cd02979">
    <property type="entry name" value="PHOX_C"/>
    <property type="match status" value="1"/>
</dbReference>
<dbReference type="PRINTS" id="PR00420">
    <property type="entry name" value="RNGMNOXGNASE"/>
</dbReference>
<dbReference type="OrthoDB" id="1716816at2759"/>
<feature type="domain" description="Phenol hydroxylase-like C-terminal dimerisation" evidence="6">
    <location>
        <begin position="422"/>
        <end position="597"/>
    </location>
</feature>
<dbReference type="InterPro" id="IPR036249">
    <property type="entry name" value="Thioredoxin-like_sf"/>
</dbReference>
<dbReference type="GO" id="GO:0071949">
    <property type="term" value="F:FAD binding"/>
    <property type="evidence" value="ECO:0007669"/>
    <property type="project" value="InterPro"/>
</dbReference>
<proteinExistence type="inferred from homology"/>
<dbReference type="SUPFAM" id="SSF52833">
    <property type="entry name" value="Thioredoxin-like"/>
    <property type="match status" value="1"/>
</dbReference>
<comment type="similarity">
    <text evidence="1">Belongs to the PheA/TfdB FAD monooxygenase family.</text>
</comment>
<sequence>MPASLARESEIDVLVVGAGPAGLMCANGLAKAGVNIRIIDQRPAKVAAGQADGIQPRTLEVLQSYGLAERLLREGNHMHMAAFYNPSPKGGIVRTGRAPDITAPTARYPFEVTLHQGAIEAIFLDSLASMGVTVGRPIIPTSIELDQNPVTLKDPQSHPIKAVLKHLDAPEGQSDTEVVYAKYLVGADGAHSWVRKSFGITMDGEQTDYIWGVVDMVPDTDLPDIRNKCAIHSDNGSCMVIPREGDMIRLYIQLADADVLDPRTRRVDKARVTPQRLLDVAKKSFKPFRIETSGEIDWWTLYIIGQRVASKFSVHERVFIAGDACHTHSPKAGQGMNASMNDAHNLIWKLTQVLRGWADMSLLKTYEFERRKYAQDLIAFDKKFSALFSGKPRTDDNEDGVSHEEFVEAFQTFGAFTSGIGIHYPPSAIVDPTHQAAARNLVVGQRMLPHVFVRAADAHPVELHDLLPADARFKLLVFTGAPGAAQLARVRALAEDMARPGGALGAHARALDVVAVSAGTKDEVDYTDVPAVFRPHWSRVLVDDTDVVGRTGGGGYEAYGIGLAGALVVVRPDGYVGLVVPFEHHREVDRYFASFMRAP</sequence>
<dbReference type="PANTHER" id="PTHR43004">
    <property type="entry name" value="TRK SYSTEM POTASSIUM UPTAKE PROTEIN"/>
    <property type="match status" value="1"/>
</dbReference>
<organism evidence="7 8">
    <name type="scientific">Obba rivulosa</name>
    <dbReference type="NCBI Taxonomy" id="1052685"/>
    <lineage>
        <taxon>Eukaryota</taxon>
        <taxon>Fungi</taxon>
        <taxon>Dikarya</taxon>
        <taxon>Basidiomycota</taxon>
        <taxon>Agaricomycotina</taxon>
        <taxon>Agaricomycetes</taxon>
        <taxon>Polyporales</taxon>
        <taxon>Gelatoporiaceae</taxon>
        <taxon>Obba</taxon>
    </lineage>
</organism>
<reference evidence="7 8" key="1">
    <citation type="submission" date="2016-07" db="EMBL/GenBank/DDBJ databases">
        <title>Draft genome of the white-rot fungus Obba rivulosa 3A-2.</title>
        <authorList>
            <consortium name="DOE Joint Genome Institute"/>
            <person name="Miettinen O."/>
            <person name="Riley R."/>
            <person name="Acob R."/>
            <person name="Barry K."/>
            <person name="Cullen D."/>
            <person name="De Vries R."/>
            <person name="Hainaut M."/>
            <person name="Hatakka A."/>
            <person name="Henrissat B."/>
            <person name="Hilden K."/>
            <person name="Kuo R."/>
            <person name="Labutti K."/>
            <person name="Lipzen A."/>
            <person name="Makela M.R."/>
            <person name="Sandor L."/>
            <person name="Spatafora J.W."/>
            <person name="Grigoriev I.V."/>
            <person name="Hibbett D.S."/>
        </authorList>
    </citation>
    <scope>NUCLEOTIDE SEQUENCE [LARGE SCALE GENOMIC DNA]</scope>
    <source>
        <strain evidence="7 8">3A-2</strain>
    </source>
</reference>